<proteinExistence type="inferred from homology"/>
<dbReference type="NCBIfam" id="TIGR01790">
    <property type="entry name" value="carotene-cycl"/>
    <property type="match status" value="1"/>
</dbReference>
<evidence type="ECO:0000313" key="5">
    <source>
        <dbReference type="Proteomes" id="UP000018851"/>
    </source>
</evidence>
<dbReference type="EMBL" id="CP006644">
    <property type="protein sequence ID" value="AHE51959.1"/>
    <property type="molecule type" value="Genomic_DNA"/>
</dbReference>
<name>W0A1Z9_9SPHN</name>
<dbReference type="Proteomes" id="UP000018851">
    <property type="component" value="Chromosome"/>
</dbReference>
<dbReference type="GO" id="GO:0045436">
    <property type="term" value="F:lycopene beta cyclase activity"/>
    <property type="evidence" value="ECO:0007669"/>
    <property type="project" value="InterPro"/>
</dbReference>
<evidence type="ECO:0000256" key="1">
    <source>
        <dbReference type="ARBA" id="ARBA00006599"/>
    </source>
</evidence>
<dbReference type="eggNOG" id="COG0654">
    <property type="taxonomic scope" value="Bacteria"/>
</dbReference>
<accession>W0A1Z9</accession>
<dbReference type="PANTHER" id="PTHR39757">
    <property type="match status" value="1"/>
</dbReference>
<dbReference type="InterPro" id="IPR008461">
    <property type="entry name" value="CrtY"/>
</dbReference>
<dbReference type="STRING" id="1123269.NX02_00965"/>
<dbReference type="KEGG" id="ssan:NX02_00965"/>
<dbReference type="NCBIfam" id="TIGR01789">
    <property type="entry name" value="lycopene_cycl"/>
    <property type="match status" value="1"/>
</dbReference>
<evidence type="ECO:0000256" key="2">
    <source>
        <dbReference type="ARBA" id="ARBA00022746"/>
    </source>
</evidence>
<dbReference type="GO" id="GO:0016705">
    <property type="term" value="F:oxidoreductase activity, acting on paired donors, with incorporation or reduction of molecular oxygen"/>
    <property type="evidence" value="ECO:0007669"/>
    <property type="project" value="InterPro"/>
</dbReference>
<keyword evidence="3" id="KW-0520">NAD</keyword>
<dbReference type="InterPro" id="IPR036188">
    <property type="entry name" value="FAD/NAD-bd_sf"/>
</dbReference>
<evidence type="ECO:0000313" key="4">
    <source>
        <dbReference type="EMBL" id="AHE51959.1"/>
    </source>
</evidence>
<sequence length="398" mass="42875">MYAPAMARTRDCDLLIVGAGLAGGLIALALAHHRPGLDVVLVGDDPAIGGNHVWSFFDSDLDAAGADLVAPLIAHRWQGYDVRFPSFARTLRATYHSIESERLDAAVRAALPADRIRTGRRVLTTSATAAVLDDGSRIEAAGLIDARGASDLTMLDLGWQKFVGQELVLAAPHGLERPIVMDASVPQIDGYRFVYCLPFGPDRVFVEDTYYSDGPVLDVSAIGDRIAAYAAQQGWSVASVGRVETGVLPVAMGGDFEGYWRAGGEGVAKAGVRAGLFHPTTGYSLPDAVATALLIARMPDLDGAALHDRLHAHARARWRSRGYYRMLARMLFRAGAADERYRMFDRFYRLDERLVERFYAAHSTLGDKARLLAGKPPVSVMGAIRAIAGGQVGAEARA</sequence>
<keyword evidence="5" id="KW-1185">Reference proteome</keyword>
<organism evidence="4 5">
    <name type="scientific">Sphingomonas sanxanigenens DSM 19645 = NX02</name>
    <dbReference type="NCBI Taxonomy" id="1123269"/>
    <lineage>
        <taxon>Bacteria</taxon>
        <taxon>Pseudomonadati</taxon>
        <taxon>Pseudomonadota</taxon>
        <taxon>Alphaproteobacteria</taxon>
        <taxon>Sphingomonadales</taxon>
        <taxon>Sphingomonadaceae</taxon>
        <taxon>Sphingomonas</taxon>
    </lineage>
</organism>
<dbReference type="AlphaFoldDB" id="W0A1Z9"/>
<evidence type="ECO:0000256" key="3">
    <source>
        <dbReference type="ARBA" id="ARBA00023027"/>
    </source>
</evidence>
<comment type="similarity">
    <text evidence="1">Belongs to the lycopene cyclase family.</text>
</comment>
<dbReference type="GO" id="GO:0016117">
    <property type="term" value="P:carotenoid biosynthetic process"/>
    <property type="evidence" value="ECO:0007669"/>
    <property type="project" value="UniProtKB-KW"/>
</dbReference>
<dbReference type="Gene3D" id="3.50.50.60">
    <property type="entry name" value="FAD/NAD(P)-binding domain"/>
    <property type="match status" value="1"/>
</dbReference>
<evidence type="ECO:0008006" key="6">
    <source>
        <dbReference type="Google" id="ProtNLM"/>
    </source>
</evidence>
<reference evidence="4 5" key="1">
    <citation type="submission" date="2013-07" db="EMBL/GenBank/DDBJ databases">
        <title>Completed genome of Sphingomonas sanxanigenens NX02.</title>
        <authorList>
            <person name="Ma T."/>
            <person name="Huang H."/>
            <person name="Wu M."/>
            <person name="Li X."/>
            <person name="Li G."/>
        </authorList>
    </citation>
    <scope>NUCLEOTIDE SEQUENCE [LARGE SCALE GENOMIC DNA]</scope>
    <source>
        <strain evidence="4 5">NX02</strain>
    </source>
</reference>
<dbReference type="PANTHER" id="PTHR39757:SF5">
    <property type="entry name" value="OS02G0190600 PROTEIN"/>
    <property type="match status" value="1"/>
</dbReference>
<keyword evidence="2" id="KW-0125">Carotenoid biosynthesis</keyword>
<dbReference type="PATRIC" id="fig|1123269.5.peg.193"/>
<dbReference type="Pfam" id="PF05834">
    <property type="entry name" value="Lycopene_cycl"/>
    <property type="match status" value="1"/>
</dbReference>
<dbReference type="HOGENOM" id="CLU_698000_0_0_5"/>
<dbReference type="SUPFAM" id="SSF51905">
    <property type="entry name" value="FAD/NAD(P)-binding domain"/>
    <property type="match status" value="1"/>
</dbReference>
<protein>
    <recommendedName>
        <fullName evidence="6">Lycopene cyclase</fullName>
    </recommendedName>
</protein>
<gene>
    <name evidence="4" type="ORF">NX02_00965</name>
</gene>
<dbReference type="InterPro" id="IPR010108">
    <property type="entry name" value="Lycopene_cyclase_b/e"/>
</dbReference>